<dbReference type="GO" id="GO:0033314">
    <property type="term" value="P:mitotic DNA replication checkpoint signaling"/>
    <property type="evidence" value="ECO:0007669"/>
    <property type="project" value="InterPro"/>
</dbReference>
<dbReference type="Gene3D" id="1.20.58.2130">
    <property type="match status" value="1"/>
</dbReference>
<evidence type="ECO:0000259" key="3">
    <source>
        <dbReference type="Pfam" id="PF21854"/>
    </source>
</evidence>
<dbReference type="EMBL" id="MVBO01000007">
    <property type="protein sequence ID" value="OZJ06039.1"/>
    <property type="molecule type" value="Genomic_DNA"/>
</dbReference>
<dbReference type="GO" id="GO:0005634">
    <property type="term" value="C:nucleus"/>
    <property type="evidence" value="ECO:0007669"/>
    <property type="project" value="InterPro"/>
</dbReference>
<accession>A0A261Y611</accession>
<dbReference type="InterPro" id="IPR013948">
    <property type="entry name" value="DNA_replication_reg_Sld3_C"/>
</dbReference>
<organism evidence="4 5">
    <name type="scientific">Bifiguratus adelaidae</name>
    <dbReference type="NCBI Taxonomy" id="1938954"/>
    <lineage>
        <taxon>Eukaryota</taxon>
        <taxon>Fungi</taxon>
        <taxon>Fungi incertae sedis</taxon>
        <taxon>Mucoromycota</taxon>
        <taxon>Mucoromycotina</taxon>
        <taxon>Endogonomycetes</taxon>
        <taxon>Endogonales</taxon>
        <taxon>Endogonales incertae sedis</taxon>
        <taxon>Bifiguratus</taxon>
    </lineage>
</organism>
<dbReference type="Pfam" id="PF08639">
    <property type="entry name" value="Sld3_STD"/>
    <property type="match status" value="1"/>
</dbReference>
<dbReference type="InterPro" id="IPR026153">
    <property type="entry name" value="Treslin"/>
</dbReference>
<feature type="region of interest" description="Disordered" evidence="1">
    <location>
        <begin position="777"/>
        <end position="804"/>
    </location>
</feature>
<dbReference type="GO" id="GO:0030174">
    <property type="term" value="P:regulation of DNA-templated DNA replication initiation"/>
    <property type="evidence" value="ECO:0007669"/>
    <property type="project" value="TreeGrafter"/>
</dbReference>
<evidence type="ECO:0000313" key="5">
    <source>
        <dbReference type="Proteomes" id="UP000242875"/>
    </source>
</evidence>
<sequence>MSLTRRANRKSPPRIVILVDRQELLEGSDTRDHAGANRIDDTQLAVFRLLLYFYNRVDHRVTWGWKLFDSREETVLPPPSNELHDLSTASFQRFEEQLRACIRTGDSQGSVDHGRLDANLHPFQFVTSPFQKIRTNLIQLLSDFPLHHHLVSQTATPTKHRRTPRAHGTGESITPVSIKNYVYIFTKLPSSHADLAMWMSGRVGSMQTFLTYEGAKMQCLGLLERVWQGLVMKGIWEECAELRVSVNVVDSSSLSRYSTLDAAEERIDRVILEQFQSILHALGGKTIPRHLLSISQDRLGGNSIDTLLRSFRNEKIDLTFGMMIRSTQKGSMIQRIVQVQRVHEPGKSVSKAHQILLLLTDEGRQDHPLAEVVLKSLVKYGLDDVPNSLFHTLKSIRILRVVDPWFVNVSMYNDDETTSDKQSFSISMRPLQNDDQKEQESACFQTALRLCRQVMRKNQSFLVELVPDEIYPAIESPTIAILQPIMYGILSLRILKPLDVCIRLSSFVSRSQPSLSANSNIYLSYSTLGTLLTSPQHLNAIYHDTMPGHEDVCPVDDALLDTDLPEQFFEILETQEQKESSVSTLNVATAQHSFFDLEAAPVEQGVYEEEASAADIPTTLSQVVEQCLKMYWRTLYGGKTLFSFAKDLATIMEAFLKSCHDSSESSHDLVAQLRKNVLLNVHALDKRHQHVIGNHINAYLDDSSSEPGSVLKGDSAITDDEAEQLESILAQMKQSNGVKVKDVLKGLRTTEMQMQVIVLLQCLALCRKYPSNVADLGAEGADAPSQTQQHQRSNVRRPARKISPTERDLTRSTIDFFDHLSILDTIGSDISGLFGHGDKSKHNTATLHKSESNATLIAITHPENIRNFFDNVIAFTFKTRVSGKLLDKLRQKCGWEEEFHRDEPPFIPPPKRTIETPIELPTKKPRLRPSGMYISSKILKREVEVTRKLADGLKANLSNKG</sequence>
<dbReference type="Proteomes" id="UP000242875">
    <property type="component" value="Unassembled WGS sequence"/>
</dbReference>
<feature type="domain" description="Treslin N-terminal" evidence="3">
    <location>
        <begin position="32"/>
        <end position="202"/>
    </location>
</feature>
<evidence type="ECO:0000256" key="1">
    <source>
        <dbReference type="SAM" id="MobiDB-lite"/>
    </source>
</evidence>
<dbReference type="AlphaFoldDB" id="A0A261Y611"/>
<dbReference type="OrthoDB" id="2144998at2759"/>
<dbReference type="GO" id="GO:0010212">
    <property type="term" value="P:response to ionizing radiation"/>
    <property type="evidence" value="ECO:0007669"/>
    <property type="project" value="InterPro"/>
</dbReference>
<dbReference type="GO" id="GO:0003682">
    <property type="term" value="F:chromatin binding"/>
    <property type="evidence" value="ECO:0007669"/>
    <property type="project" value="TreeGrafter"/>
</dbReference>
<dbReference type="PANTHER" id="PTHR21556">
    <property type="entry name" value="TRESLIN"/>
    <property type="match status" value="1"/>
</dbReference>
<evidence type="ECO:0000313" key="4">
    <source>
        <dbReference type="EMBL" id="OZJ06039.1"/>
    </source>
</evidence>
<dbReference type="GO" id="GO:0006260">
    <property type="term" value="P:DNA replication"/>
    <property type="evidence" value="ECO:0007669"/>
    <property type="project" value="InterPro"/>
</dbReference>
<reference evidence="4 5" key="1">
    <citation type="journal article" date="2017" name="Mycologia">
        <title>Bifiguratus adelaidae, gen. et sp. nov., a new member of Mucoromycotina in endophytic and soil-dwelling habitats.</title>
        <authorList>
            <person name="Torres-Cruz T.J."/>
            <person name="Billingsley Tobias T.L."/>
            <person name="Almatruk M."/>
            <person name="Hesse C."/>
            <person name="Kuske C.R."/>
            <person name="Desiro A."/>
            <person name="Benucci G.M."/>
            <person name="Bonito G."/>
            <person name="Stajich J.E."/>
            <person name="Dunlap C."/>
            <person name="Arnold A.E."/>
            <person name="Porras-Alfaro A."/>
        </authorList>
    </citation>
    <scope>NUCLEOTIDE SEQUENCE [LARGE SCALE GENOMIC DNA]</scope>
    <source>
        <strain evidence="4 5">AZ0501</strain>
    </source>
</reference>
<gene>
    <name evidence="4" type="ORF">BZG36_01125</name>
</gene>
<name>A0A261Y611_9FUNG</name>
<dbReference type="InterPro" id="IPR053919">
    <property type="entry name" value="Treslin_N"/>
</dbReference>
<protein>
    <submittedName>
        <fullName evidence="4">Uncharacterized protein</fullName>
    </submittedName>
</protein>
<dbReference type="PANTHER" id="PTHR21556:SF2">
    <property type="entry name" value="TRESLIN"/>
    <property type="match status" value="1"/>
</dbReference>
<evidence type="ECO:0000259" key="2">
    <source>
        <dbReference type="Pfam" id="PF08639"/>
    </source>
</evidence>
<keyword evidence="5" id="KW-1185">Reference proteome</keyword>
<comment type="caution">
    <text evidence="4">The sequence shown here is derived from an EMBL/GenBank/DDBJ whole genome shotgun (WGS) entry which is preliminary data.</text>
</comment>
<proteinExistence type="predicted"/>
<dbReference type="GO" id="GO:0007095">
    <property type="term" value="P:mitotic G2 DNA damage checkpoint signaling"/>
    <property type="evidence" value="ECO:0007669"/>
    <property type="project" value="TreeGrafter"/>
</dbReference>
<dbReference type="Pfam" id="PF21854">
    <property type="entry name" value="Treslin_N"/>
    <property type="match status" value="1"/>
</dbReference>
<feature type="domain" description="DNA replication regulator Sld3 C-terminal" evidence="2">
    <location>
        <begin position="631"/>
        <end position="883"/>
    </location>
</feature>